<gene>
    <name evidence="1" type="ORF">R1flu_021302</name>
</gene>
<dbReference type="Proteomes" id="UP001605036">
    <property type="component" value="Unassembled WGS sequence"/>
</dbReference>
<evidence type="ECO:0000313" key="2">
    <source>
        <dbReference type="Proteomes" id="UP001605036"/>
    </source>
</evidence>
<accession>A0ABD1ZNZ3</accession>
<dbReference type="EMBL" id="JBHFFA010000001">
    <property type="protein sequence ID" value="KAL2653174.1"/>
    <property type="molecule type" value="Genomic_DNA"/>
</dbReference>
<organism evidence="1 2">
    <name type="scientific">Riccia fluitans</name>
    <dbReference type="NCBI Taxonomy" id="41844"/>
    <lineage>
        <taxon>Eukaryota</taxon>
        <taxon>Viridiplantae</taxon>
        <taxon>Streptophyta</taxon>
        <taxon>Embryophyta</taxon>
        <taxon>Marchantiophyta</taxon>
        <taxon>Marchantiopsida</taxon>
        <taxon>Marchantiidae</taxon>
        <taxon>Marchantiales</taxon>
        <taxon>Ricciaceae</taxon>
        <taxon>Riccia</taxon>
    </lineage>
</organism>
<keyword evidence="2" id="KW-1185">Reference proteome</keyword>
<comment type="caution">
    <text evidence="1">The sequence shown here is derived from an EMBL/GenBank/DDBJ whole genome shotgun (WGS) entry which is preliminary data.</text>
</comment>
<name>A0ABD1ZNZ3_9MARC</name>
<reference evidence="1 2" key="1">
    <citation type="submission" date="2024-09" db="EMBL/GenBank/DDBJ databases">
        <title>Chromosome-scale assembly of Riccia fluitans.</title>
        <authorList>
            <person name="Paukszto L."/>
            <person name="Sawicki J."/>
            <person name="Karawczyk K."/>
            <person name="Piernik-Szablinska J."/>
            <person name="Szczecinska M."/>
            <person name="Mazdziarz M."/>
        </authorList>
    </citation>
    <scope>NUCLEOTIDE SEQUENCE [LARGE SCALE GENOMIC DNA]</scope>
    <source>
        <strain evidence="1">Rf_01</strain>
        <tissue evidence="1">Aerial parts of the thallus</tissue>
    </source>
</reference>
<dbReference type="AlphaFoldDB" id="A0ABD1ZNZ3"/>
<evidence type="ECO:0000313" key="1">
    <source>
        <dbReference type="EMBL" id="KAL2653174.1"/>
    </source>
</evidence>
<sequence length="99" mass="11523">MGRVKEFGLRNADYPQIQVHLTWPGEAVVRVWFGTGTAAVEELSFAIPVESANRSLTRSERSFCKQFFWLWSYPAAHYCRNFGVVLLELERKEDRSWVP</sequence>
<protein>
    <submittedName>
        <fullName evidence="1">Uncharacterized protein</fullName>
    </submittedName>
</protein>
<proteinExistence type="predicted"/>